<reference evidence="1" key="1">
    <citation type="submission" date="2007-04" db="EMBL/GenBank/DDBJ databases">
        <title>Complete sequence of Pseudomonas mendocina ymp.</title>
        <authorList>
            <consortium name="US DOE Joint Genome Institute"/>
            <person name="Copeland A."/>
            <person name="Lucas S."/>
            <person name="Lapidus A."/>
            <person name="Barry K."/>
            <person name="Glavina del Rio T."/>
            <person name="Dalin E."/>
            <person name="Tice H."/>
            <person name="Pitluck S."/>
            <person name="Kiss H."/>
            <person name="Brettin T."/>
            <person name="Detter J.C."/>
            <person name="Bruce D."/>
            <person name="Han C."/>
            <person name="Schmutz J."/>
            <person name="Larimer F."/>
            <person name="Land M."/>
            <person name="Hauser L."/>
            <person name="Kyrpides N."/>
            <person name="Mikhailova N."/>
            <person name="Hersman L."/>
            <person name="Dubois J."/>
            <person name="Maurice P."/>
            <person name="Richardson P."/>
        </authorList>
    </citation>
    <scope>NUCLEOTIDE SEQUENCE [LARGE SCALE GENOMIC DNA]</scope>
    <source>
        <strain evidence="1">Ymp</strain>
    </source>
</reference>
<name>A4XZH5_ECTM1</name>
<dbReference type="Gene3D" id="1.10.238.160">
    <property type="match status" value="1"/>
</dbReference>
<evidence type="ECO:0000313" key="1">
    <source>
        <dbReference type="EMBL" id="ABP86741.1"/>
    </source>
</evidence>
<dbReference type="AlphaFoldDB" id="A4XZH5"/>
<dbReference type="KEGG" id="pmy:Pmen_3994"/>
<dbReference type="PANTHER" id="PTHR36154">
    <property type="entry name" value="DNA-BINDING TRANSCRIPTIONAL ACTIVATOR ALPA"/>
    <property type="match status" value="1"/>
</dbReference>
<dbReference type="Pfam" id="PF05930">
    <property type="entry name" value="Phage_AlpA"/>
    <property type="match status" value="1"/>
</dbReference>
<dbReference type="InterPro" id="IPR010260">
    <property type="entry name" value="AlpA"/>
</dbReference>
<sequence>MNKPTETAANSEPMEKPVDVLLQLPEVCRQAGFGKTAIYRMMKEGTFPEPIKIGPASRWSQIEVQAWIEKQKAARRAA</sequence>
<dbReference type="eggNOG" id="COG3311">
    <property type="taxonomic scope" value="Bacteria"/>
</dbReference>
<dbReference type="STRING" id="399739.Pmen_3994"/>
<dbReference type="EMBL" id="CP000680">
    <property type="protein sequence ID" value="ABP86741.1"/>
    <property type="molecule type" value="Genomic_DNA"/>
</dbReference>
<gene>
    <name evidence="1" type="ordered locus">Pmen_3994</name>
</gene>
<dbReference type="HOGENOM" id="CLU_140176_15_0_6"/>
<dbReference type="InterPro" id="IPR052931">
    <property type="entry name" value="Prophage_regulatory_activator"/>
</dbReference>
<protein>
    <submittedName>
        <fullName evidence="1">Phage transcriptional regulator, AlpA</fullName>
    </submittedName>
</protein>
<dbReference type="PANTHER" id="PTHR36154:SF1">
    <property type="entry name" value="DNA-BINDING TRANSCRIPTIONAL ACTIVATOR ALPA"/>
    <property type="match status" value="1"/>
</dbReference>
<accession>A4XZH5</accession>
<dbReference type="PATRIC" id="fig|399739.8.peg.4046"/>
<organism evidence="1">
    <name type="scientific">Ectopseudomonas mendocina (strain ymp)</name>
    <name type="common">Pseudomonas mendocina</name>
    <dbReference type="NCBI Taxonomy" id="399739"/>
    <lineage>
        <taxon>Bacteria</taxon>
        <taxon>Pseudomonadati</taxon>
        <taxon>Pseudomonadota</taxon>
        <taxon>Gammaproteobacteria</taxon>
        <taxon>Pseudomonadales</taxon>
        <taxon>Pseudomonadaceae</taxon>
        <taxon>Ectopseudomonas</taxon>
    </lineage>
</organism>
<proteinExistence type="predicted"/>